<evidence type="ECO:0000259" key="1">
    <source>
        <dbReference type="Pfam" id="PF13417"/>
    </source>
</evidence>
<evidence type="ECO:0000313" key="3">
    <source>
        <dbReference type="Proteomes" id="UP000319941"/>
    </source>
</evidence>
<reference evidence="2 3" key="1">
    <citation type="submission" date="2019-07" db="EMBL/GenBank/DDBJ databases">
        <title>Diversity of Bacteria from Kongsfjorden, Arctic.</title>
        <authorList>
            <person name="Yu Y."/>
        </authorList>
    </citation>
    <scope>NUCLEOTIDE SEQUENCE [LARGE SCALE GENOMIC DNA]</scope>
    <source>
        <strain evidence="2 3">SM1923</strain>
    </source>
</reference>
<dbReference type="PROSITE" id="PS00195">
    <property type="entry name" value="GLUTAREDOXIN_1"/>
    <property type="match status" value="1"/>
</dbReference>
<sequence length="131" mass="15077">MRSIIRLFFRTLRLVLAPFMLISEKMTRGSALERSPAEQAKVDAETANLALYQFSTCPFCIKVRKRIHQLSLNIEQRDTQHNATHRQALEQGGGRVKVPCLLITHDDGREEWMYESDTINAYLQQHFGSSV</sequence>
<dbReference type="InterPro" id="IPR011767">
    <property type="entry name" value="GLR_AS"/>
</dbReference>
<keyword evidence="3" id="KW-1185">Reference proteome</keyword>
<protein>
    <submittedName>
        <fullName evidence="2">Glutaredoxin</fullName>
    </submittedName>
</protein>
<dbReference type="SUPFAM" id="SSF52833">
    <property type="entry name" value="Thioredoxin-like"/>
    <property type="match status" value="1"/>
</dbReference>
<gene>
    <name evidence="2" type="ORF">FQP86_01020</name>
</gene>
<dbReference type="AlphaFoldDB" id="A0A558HXY4"/>
<evidence type="ECO:0000313" key="2">
    <source>
        <dbReference type="EMBL" id="TVU73992.1"/>
    </source>
</evidence>
<dbReference type="OrthoDB" id="9793736at2"/>
<organism evidence="2 3">
    <name type="scientific">Cobetia crustatorum</name>
    <dbReference type="NCBI Taxonomy" id="553385"/>
    <lineage>
        <taxon>Bacteria</taxon>
        <taxon>Pseudomonadati</taxon>
        <taxon>Pseudomonadota</taxon>
        <taxon>Gammaproteobacteria</taxon>
        <taxon>Oceanospirillales</taxon>
        <taxon>Halomonadaceae</taxon>
        <taxon>Cobetia</taxon>
    </lineage>
</organism>
<feature type="domain" description="GST N-terminal" evidence="1">
    <location>
        <begin position="51"/>
        <end position="128"/>
    </location>
</feature>
<dbReference type="STRING" id="553385.GCA_000591415_00083"/>
<accession>A0A558HXY4</accession>
<dbReference type="InterPro" id="IPR036249">
    <property type="entry name" value="Thioredoxin-like_sf"/>
</dbReference>
<dbReference type="EMBL" id="VNFH01000001">
    <property type="protein sequence ID" value="TVU73992.1"/>
    <property type="molecule type" value="Genomic_DNA"/>
</dbReference>
<dbReference type="Pfam" id="PF13417">
    <property type="entry name" value="GST_N_3"/>
    <property type="match status" value="1"/>
</dbReference>
<dbReference type="RefSeq" id="WP_024950526.1">
    <property type="nucleotide sequence ID" value="NZ_JEMF01000003.1"/>
</dbReference>
<dbReference type="Proteomes" id="UP000319941">
    <property type="component" value="Unassembled WGS sequence"/>
</dbReference>
<proteinExistence type="predicted"/>
<dbReference type="InterPro" id="IPR004045">
    <property type="entry name" value="Glutathione_S-Trfase_N"/>
</dbReference>
<comment type="caution">
    <text evidence="2">The sequence shown here is derived from an EMBL/GenBank/DDBJ whole genome shotgun (WGS) entry which is preliminary data.</text>
</comment>
<dbReference type="PROSITE" id="PS51354">
    <property type="entry name" value="GLUTAREDOXIN_2"/>
    <property type="match status" value="1"/>
</dbReference>
<dbReference type="Gene3D" id="3.40.30.10">
    <property type="entry name" value="Glutaredoxin"/>
    <property type="match status" value="1"/>
</dbReference>
<name>A0A558HXY4_9GAMM</name>